<evidence type="ECO:0000313" key="2">
    <source>
        <dbReference type="EMBL" id="AOM63344.1"/>
    </source>
</evidence>
<reference evidence="2 3" key="1">
    <citation type="submission" date="2016-03" db="EMBL/GenBank/DDBJ databases">
        <title>Genome sequences of a Phycodnavirus, Heterosigma akashiwo virus strain 53.</title>
        <authorList>
            <person name="Ueki S."/>
            <person name="Ogura Y."/>
            <person name="Hayashi T."/>
        </authorList>
    </citation>
    <scope>NUCLEOTIDE SEQUENCE [LARGE SCALE GENOMIC DNA]</scope>
    <source>
        <strain evidence="2">HaV53</strain>
    </source>
</reference>
<organism evidence="2 3">
    <name type="scientific">Heterosigma akashiwo virus 01</name>
    <name type="common">HaV01</name>
    <dbReference type="NCBI Taxonomy" id="97195"/>
    <lineage>
        <taxon>Viruses</taxon>
        <taxon>Varidnaviria</taxon>
        <taxon>Bamfordvirae</taxon>
        <taxon>Nucleocytoviricota</taxon>
        <taxon>Megaviricetes</taxon>
        <taxon>Algavirales</taxon>
        <taxon>Phycodnaviridae</taxon>
        <taxon>Raphidovirus</taxon>
        <taxon>Raphidovirus japonicum</taxon>
    </lineage>
</organism>
<sequence>MLFLIHVSKKKKILFLTFLIAFISSLIVIYYKYCQTNKYRLFLYNNDKDLKSYSVLKYTFNIQKHDFIEHNKYEDMDMLLHMETDYTDEEPCHVILTIVKDSTNDDYSIVPLNNDIIIPKRTKFKISNRLSDTNKIIKCFIINKTS</sequence>
<gene>
    <name evidence="2" type="primary">HaV53_ORF13</name>
</gene>
<dbReference type="GeneID" id="37618394"/>
<evidence type="ECO:0000313" key="3">
    <source>
        <dbReference type="Proteomes" id="UP000232488"/>
    </source>
</evidence>
<keyword evidence="1" id="KW-0812">Transmembrane</keyword>
<evidence type="ECO:0000256" key="1">
    <source>
        <dbReference type="SAM" id="Phobius"/>
    </source>
</evidence>
<dbReference type="RefSeq" id="YP_009507410.1">
    <property type="nucleotide sequence ID" value="NC_038553.1"/>
</dbReference>
<dbReference type="Proteomes" id="UP000232488">
    <property type="component" value="Segment"/>
</dbReference>
<keyword evidence="1" id="KW-1133">Transmembrane helix</keyword>
<dbReference type="EMBL" id="KX008963">
    <property type="protein sequence ID" value="AOM63344.1"/>
    <property type="molecule type" value="Genomic_DNA"/>
</dbReference>
<keyword evidence="1" id="KW-0472">Membrane</keyword>
<name>A0A1C9C4Y6_HAV01</name>
<accession>A0A1C9C4Y6</accession>
<keyword evidence="3" id="KW-1185">Reference proteome</keyword>
<dbReference type="KEGG" id="vg:37618394"/>
<feature type="transmembrane region" description="Helical" evidence="1">
    <location>
        <begin position="12"/>
        <end position="31"/>
    </location>
</feature>
<protein>
    <submittedName>
        <fullName evidence="2">Uncharacterized protein</fullName>
    </submittedName>
</protein>
<proteinExistence type="predicted"/>
<organismHost>
    <name type="scientific">Heterosigma akashiwo</name>
    <name type="common">Chromophytic alga</name>
    <name type="synonym">Heterosigma carterae</name>
    <dbReference type="NCBI Taxonomy" id="2829"/>
</organismHost>